<keyword evidence="2 5" id="KW-0812">Transmembrane</keyword>
<dbReference type="RefSeq" id="WP_165392421.1">
    <property type="nucleotide sequence ID" value="NZ_CP035945.1"/>
</dbReference>
<name>A0A4P6LYY4_9FIRM</name>
<evidence type="ECO:0000313" key="7">
    <source>
        <dbReference type="Proteomes" id="UP000289794"/>
    </source>
</evidence>
<keyword evidence="1" id="KW-1003">Cell membrane</keyword>
<evidence type="ECO:0000256" key="3">
    <source>
        <dbReference type="ARBA" id="ARBA00022989"/>
    </source>
</evidence>
<feature type="transmembrane region" description="Helical" evidence="5">
    <location>
        <begin position="6"/>
        <end position="29"/>
    </location>
</feature>
<evidence type="ECO:0000256" key="4">
    <source>
        <dbReference type="ARBA" id="ARBA00023136"/>
    </source>
</evidence>
<sequence length="184" mass="19487">MNSLAVLKGILLILALTMDSFVVSFAYGVSKTKMPFGIVVCMNLLMSTILGTAIFMGGRLAALLPEGVTGRLGFLLLFGIGCYRLFSYFLKKGEEESEKVKALNLLEGLGLAFILSLDSIAVGIGTGLVQSGQVMLVIGSFLAGIAVMEAGWMLGHGTRHILNRDLSWLSGVCLLLLAIGSLRG</sequence>
<feature type="transmembrane region" description="Helical" evidence="5">
    <location>
        <begin position="102"/>
        <end position="128"/>
    </location>
</feature>
<evidence type="ECO:0000313" key="6">
    <source>
        <dbReference type="EMBL" id="QBE96440.1"/>
    </source>
</evidence>
<dbReference type="Pfam" id="PF02659">
    <property type="entry name" value="Mntp"/>
    <property type="match status" value="1"/>
</dbReference>
<organism evidence="6 7">
    <name type="scientific">Blautia producta</name>
    <dbReference type="NCBI Taxonomy" id="33035"/>
    <lineage>
        <taxon>Bacteria</taxon>
        <taxon>Bacillati</taxon>
        <taxon>Bacillota</taxon>
        <taxon>Clostridia</taxon>
        <taxon>Lachnospirales</taxon>
        <taxon>Lachnospiraceae</taxon>
        <taxon>Blautia</taxon>
    </lineage>
</organism>
<dbReference type="InterPro" id="IPR003810">
    <property type="entry name" value="Mntp/YtaF"/>
</dbReference>
<gene>
    <name evidence="6" type="primary">mntP_2</name>
    <name evidence="6" type="ORF">PMF13cell1_01984</name>
</gene>
<protein>
    <submittedName>
        <fullName evidence="6">Manganese efflux pump MntP</fullName>
    </submittedName>
</protein>
<dbReference type="AlphaFoldDB" id="A0A4P6LYY4"/>
<reference evidence="6 7" key="1">
    <citation type="submission" date="2019-01" db="EMBL/GenBank/DDBJ databases">
        <title>PMF-metabolizing Aryl O-demethylase.</title>
        <authorList>
            <person name="Kim M."/>
        </authorList>
    </citation>
    <scope>NUCLEOTIDE SEQUENCE [LARGE SCALE GENOMIC DNA]</scope>
    <source>
        <strain evidence="6 7">PMF1</strain>
    </source>
</reference>
<keyword evidence="4 5" id="KW-0472">Membrane</keyword>
<feature type="transmembrane region" description="Helical" evidence="5">
    <location>
        <begin position="36"/>
        <end position="56"/>
    </location>
</feature>
<evidence type="ECO:0000256" key="5">
    <source>
        <dbReference type="SAM" id="Phobius"/>
    </source>
</evidence>
<dbReference type="Proteomes" id="UP000289794">
    <property type="component" value="Chromosome"/>
</dbReference>
<dbReference type="KEGG" id="bpro:PMF13cell1_01984"/>
<dbReference type="EMBL" id="CP035945">
    <property type="protein sequence ID" value="QBE96440.1"/>
    <property type="molecule type" value="Genomic_DNA"/>
</dbReference>
<dbReference type="PANTHER" id="PTHR35529:SF2">
    <property type="entry name" value="SPORULATION PROTEIN YTAF-RELATED"/>
    <property type="match status" value="1"/>
</dbReference>
<feature type="transmembrane region" description="Helical" evidence="5">
    <location>
        <begin position="68"/>
        <end position="90"/>
    </location>
</feature>
<accession>A0A4P6LYY4</accession>
<evidence type="ECO:0000256" key="2">
    <source>
        <dbReference type="ARBA" id="ARBA00022692"/>
    </source>
</evidence>
<evidence type="ECO:0000256" key="1">
    <source>
        <dbReference type="ARBA" id="ARBA00022475"/>
    </source>
</evidence>
<feature type="transmembrane region" description="Helical" evidence="5">
    <location>
        <begin position="134"/>
        <end position="154"/>
    </location>
</feature>
<dbReference type="PANTHER" id="PTHR35529">
    <property type="entry name" value="MANGANESE EFFLUX PUMP MNTP-RELATED"/>
    <property type="match status" value="1"/>
</dbReference>
<keyword evidence="3 5" id="KW-1133">Transmembrane helix</keyword>
<proteinExistence type="predicted"/>